<proteinExistence type="predicted"/>
<gene>
    <name evidence="1" type="ORF">TRUGW13939_00058</name>
</gene>
<keyword evidence="2" id="KW-1185">Reference proteome</keyword>
<dbReference type="EMBL" id="CP055898">
    <property type="protein sequence ID" value="QKX52987.1"/>
    <property type="molecule type" value="Genomic_DNA"/>
</dbReference>
<dbReference type="OrthoDB" id="4158501at2759"/>
<evidence type="ECO:0000313" key="2">
    <source>
        <dbReference type="Proteomes" id="UP000509510"/>
    </source>
</evidence>
<sequence>MSTQTGLVSPALNFHPNFYSSLHPAKGLGELSFMGSMAHQQLEISRKSSHRNFLHPSKTHTLFRINSKSWYDENYSPTDKQGQSFYGISGGQEGAWETVYTTSGLVLGVAKTFVALCNNFRVDLLIPAANILSYIEKAEMLLQSGSVIDFVFAVEDLYFSLFARLEIEIAFLHFCISFGMKGSRIRRRTDHALPEPSHVYTILTACKEILNDKNVCSGFDARLVDYHQRRFVEEMTRKYQVDGTLPPDATGYRAHVEEAIQNPSSYTYQQWRQDFPELRSLPIDILAFLSEKYLPIYPRTISKNSQMKFNLPFVSPEAANPAMWEKDMIRAHRLCALAQLEGKAVGELRREEEPFNVLRYASEQKCVCLEICTCSKSCSKSGSTLCPCSSRWVRGIMIHRPEYEISYPDKSTIMGELAYESLACLKRDEPEEVMCRELYGSINVIRTEMAKQRSAYQTEEVDIMLIS</sequence>
<dbReference type="KEGG" id="trg:TRUGW13939_00058"/>
<reference evidence="2" key="1">
    <citation type="submission" date="2020-06" db="EMBL/GenBank/DDBJ databases">
        <title>A chromosome-scale genome assembly of Talaromyces rugulosus W13939.</title>
        <authorList>
            <person name="Wang B."/>
            <person name="Guo L."/>
            <person name="Ye K."/>
            <person name="Wang L."/>
        </authorList>
    </citation>
    <scope>NUCLEOTIDE SEQUENCE [LARGE SCALE GENOMIC DNA]</scope>
    <source>
        <strain evidence="2">W13939</strain>
    </source>
</reference>
<protein>
    <submittedName>
        <fullName evidence="1">Uncharacterized protein</fullName>
    </submittedName>
</protein>
<organism evidence="1 2">
    <name type="scientific">Talaromyces rugulosus</name>
    <name type="common">Penicillium rugulosum</name>
    <dbReference type="NCBI Taxonomy" id="121627"/>
    <lineage>
        <taxon>Eukaryota</taxon>
        <taxon>Fungi</taxon>
        <taxon>Dikarya</taxon>
        <taxon>Ascomycota</taxon>
        <taxon>Pezizomycotina</taxon>
        <taxon>Eurotiomycetes</taxon>
        <taxon>Eurotiomycetidae</taxon>
        <taxon>Eurotiales</taxon>
        <taxon>Trichocomaceae</taxon>
        <taxon>Talaromyces</taxon>
        <taxon>Talaromyces sect. Islandici</taxon>
    </lineage>
</organism>
<dbReference type="GeneID" id="55987575"/>
<accession>A0A7H8QGC2</accession>
<evidence type="ECO:0000313" key="1">
    <source>
        <dbReference type="EMBL" id="QKX52987.1"/>
    </source>
</evidence>
<name>A0A7H8QGC2_TALRU</name>
<dbReference type="Proteomes" id="UP000509510">
    <property type="component" value="Chromosome I"/>
</dbReference>
<dbReference type="RefSeq" id="XP_035339166.1">
    <property type="nucleotide sequence ID" value="XM_035483273.1"/>
</dbReference>
<dbReference type="AlphaFoldDB" id="A0A7H8QGC2"/>